<gene>
    <name evidence="1" type="ORF">SAMN02910323_1203</name>
</gene>
<sequence length="51" mass="5822">MRCYDDGTDNVYCLRWDSGLLTKRMLSTPYPVGPSEKGGLLHLTNKIYNDL</sequence>
<keyword evidence="2" id="KW-1185">Reference proteome</keyword>
<dbReference type="Proteomes" id="UP000182958">
    <property type="component" value="Unassembled WGS sequence"/>
</dbReference>
<dbReference type="AlphaFoldDB" id="A0A1K1N5X7"/>
<dbReference type="EMBL" id="FPJA01000005">
    <property type="protein sequence ID" value="SFW30842.1"/>
    <property type="molecule type" value="Genomic_DNA"/>
</dbReference>
<name>A0A1K1N5X7_SELRU</name>
<protein>
    <submittedName>
        <fullName evidence="1">Uncharacterized protein</fullName>
    </submittedName>
</protein>
<reference evidence="2" key="1">
    <citation type="submission" date="2016-11" db="EMBL/GenBank/DDBJ databases">
        <authorList>
            <person name="Varghese N."/>
            <person name="Submissions S."/>
        </authorList>
    </citation>
    <scope>NUCLEOTIDE SEQUENCE [LARGE SCALE GENOMIC DNA]</scope>
    <source>
        <strain evidence="2">C3</strain>
    </source>
</reference>
<evidence type="ECO:0000313" key="2">
    <source>
        <dbReference type="Proteomes" id="UP000182958"/>
    </source>
</evidence>
<evidence type="ECO:0000313" key="1">
    <source>
        <dbReference type="EMBL" id="SFW30842.1"/>
    </source>
</evidence>
<proteinExistence type="predicted"/>
<organism evidence="1 2">
    <name type="scientific">Selenomonas ruminantium</name>
    <dbReference type="NCBI Taxonomy" id="971"/>
    <lineage>
        <taxon>Bacteria</taxon>
        <taxon>Bacillati</taxon>
        <taxon>Bacillota</taxon>
        <taxon>Negativicutes</taxon>
        <taxon>Selenomonadales</taxon>
        <taxon>Selenomonadaceae</taxon>
        <taxon>Selenomonas</taxon>
    </lineage>
</organism>
<accession>A0A1K1N5X7</accession>